<feature type="compositionally biased region" description="Polar residues" evidence="1">
    <location>
        <begin position="250"/>
        <end position="270"/>
    </location>
</feature>
<reference evidence="2" key="1">
    <citation type="submission" date="2022-05" db="EMBL/GenBank/DDBJ databases">
        <title>The Musa troglodytarum L. genome provides insights into the mechanism of non-climacteric behaviour and enrichment of carotenoids.</title>
        <authorList>
            <person name="Wang J."/>
        </authorList>
    </citation>
    <scope>NUCLEOTIDE SEQUENCE</scope>
    <source>
        <tissue evidence="2">Leaf</tissue>
    </source>
</reference>
<feature type="region of interest" description="Disordered" evidence="1">
    <location>
        <begin position="59"/>
        <end position="225"/>
    </location>
</feature>
<evidence type="ECO:0000313" key="3">
    <source>
        <dbReference type="Proteomes" id="UP001055439"/>
    </source>
</evidence>
<accession>A0A9E7FX87</accession>
<sequence>MAANYRCSPNNGEADCHHSPNNREAARLLQVTVQRKPPPPHSLCAPMLGRSFALNPRLCRKKGSAAPPSPPSPLRACEESRPKARGRNRGSQPSPLPREAATLASAGRRDQPCRRRLPRLSVRVRNVGENSHPAATASRPKTRGRYRGTSAALDPKQAAQIQPVPARRRSRSLFQKRNKGAEQRLGPRRSSEPRSLHHAEGWKNSPRHRSVTSPRGSVAPTPAVGRGEDAALDLLLCSIQKMNRRKGAVQRNNSLRSPCVQNRSVQNRRD</sequence>
<dbReference type="Proteomes" id="UP001055439">
    <property type="component" value="Chromosome 5"/>
</dbReference>
<keyword evidence="3" id="KW-1185">Reference proteome</keyword>
<name>A0A9E7FX87_9LILI</name>
<feature type="region of interest" description="Disordered" evidence="1">
    <location>
        <begin position="1"/>
        <end position="23"/>
    </location>
</feature>
<feature type="compositionally biased region" description="Basic residues" evidence="1">
    <location>
        <begin position="166"/>
        <end position="178"/>
    </location>
</feature>
<evidence type="ECO:0000313" key="2">
    <source>
        <dbReference type="EMBL" id="URE04046.1"/>
    </source>
</evidence>
<organism evidence="2 3">
    <name type="scientific">Musa troglodytarum</name>
    <name type="common">fe'i banana</name>
    <dbReference type="NCBI Taxonomy" id="320322"/>
    <lineage>
        <taxon>Eukaryota</taxon>
        <taxon>Viridiplantae</taxon>
        <taxon>Streptophyta</taxon>
        <taxon>Embryophyta</taxon>
        <taxon>Tracheophyta</taxon>
        <taxon>Spermatophyta</taxon>
        <taxon>Magnoliopsida</taxon>
        <taxon>Liliopsida</taxon>
        <taxon>Zingiberales</taxon>
        <taxon>Musaceae</taxon>
        <taxon>Musa</taxon>
    </lineage>
</organism>
<dbReference type="AlphaFoldDB" id="A0A9E7FX87"/>
<gene>
    <name evidence="2" type="ORF">MUK42_37064</name>
</gene>
<feature type="region of interest" description="Disordered" evidence="1">
    <location>
        <begin position="247"/>
        <end position="270"/>
    </location>
</feature>
<protein>
    <submittedName>
        <fullName evidence="2">Uncharacterized protein</fullName>
    </submittedName>
</protein>
<dbReference type="EMBL" id="CP097507">
    <property type="protein sequence ID" value="URE04046.1"/>
    <property type="molecule type" value="Genomic_DNA"/>
</dbReference>
<feature type="compositionally biased region" description="Basic and acidic residues" evidence="1">
    <location>
        <begin position="189"/>
        <end position="201"/>
    </location>
</feature>
<evidence type="ECO:0000256" key="1">
    <source>
        <dbReference type="SAM" id="MobiDB-lite"/>
    </source>
</evidence>
<proteinExistence type="predicted"/>